<comment type="caution">
    <text evidence="2">The sequence shown here is derived from an EMBL/GenBank/DDBJ whole genome shotgun (WGS) entry which is preliminary data.</text>
</comment>
<dbReference type="GO" id="GO:0016491">
    <property type="term" value="F:oxidoreductase activity"/>
    <property type="evidence" value="ECO:0007669"/>
    <property type="project" value="UniProtKB-KW"/>
</dbReference>
<dbReference type="PANTHER" id="PTHR40279:SF3">
    <property type="entry name" value="4-AMINOBENZOATE SYNTHASE"/>
    <property type="match status" value="1"/>
</dbReference>
<name>A0A4S3PMW1_9BACI</name>
<protein>
    <recommendedName>
        <fullName evidence="4">Iron-containing redox enzyme family protein</fullName>
    </recommendedName>
</protein>
<dbReference type="Gene3D" id="1.20.910.10">
    <property type="entry name" value="Heme oxygenase-like"/>
    <property type="match status" value="1"/>
</dbReference>
<dbReference type="InterPro" id="IPR039068">
    <property type="entry name" value="PqqC-like"/>
</dbReference>
<dbReference type="STRING" id="1033734.GCA_000285535_01462"/>
<dbReference type="Pfam" id="PF14518">
    <property type="entry name" value="Haem_oxygenas_2"/>
    <property type="match status" value="1"/>
</dbReference>
<evidence type="ECO:0008006" key="4">
    <source>
        <dbReference type="Google" id="ProtNLM"/>
    </source>
</evidence>
<gene>
    <name evidence="2" type="ORF">E1I69_17220</name>
</gene>
<keyword evidence="3" id="KW-1185">Reference proteome</keyword>
<evidence type="ECO:0000313" key="2">
    <source>
        <dbReference type="EMBL" id="THE10880.1"/>
    </source>
</evidence>
<keyword evidence="1" id="KW-0560">Oxidoreductase</keyword>
<dbReference type="EMBL" id="SLUB01000038">
    <property type="protein sequence ID" value="THE10880.1"/>
    <property type="molecule type" value="Genomic_DNA"/>
</dbReference>
<dbReference type="AlphaFoldDB" id="A0A4S3PMW1"/>
<dbReference type="SMART" id="SM01236">
    <property type="entry name" value="Haem_oxygenase_2"/>
    <property type="match status" value="1"/>
</dbReference>
<evidence type="ECO:0000313" key="3">
    <source>
        <dbReference type="Proteomes" id="UP000306477"/>
    </source>
</evidence>
<reference evidence="2 3" key="1">
    <citation type="journal article" date="2019" name="Indoor Air">
        <title>Impacts of indoor surface finishes on bacterial viability.</title>
        <authorList>
            <person name="Hu J."/>
            <person name="Maamar S.B."/>
            <person name="Glawe A.J."/>
            <person name="Gottel N."/>
            <person name="Gilbert J.A."/>
            <person name="Hartmann E.M."/>
        </authorList>
    </citation>
    <scope>NUCLEOTIDE SEQUENCE [LARGE SCALE GENOMIC DNA]</scope>
    <source>
        <strain evidence="2 3">AF060A6</strain>
    </source>
</reference>
<dbReference type="InterPro" id="IPR016084">
    <property type="entry name" value="Haem_Oase-like_multi-hlx"/>
</dbReference>
<organism evidence="2 3">
    <name type="scientific">Bacillus timonensis</name>
    <dbReference type="NCBI Taxonomy" id="1033734"/>
    <lineage>
        <taxon>Bacteria</taxon>
        <taxon>Bacillati</taxon>
        <taxon>Bacillota</taxon>
        <taxon>Bacilli</taxon>
        <taxon>Bacillales</taxon>
        <taxon>Bacillaceae</taxon>
        <taxon>Bacillus</taxon>
    </lineage>
</organism>
<sequence>MEKFVELKKVTDRMFQEKKIEQHPLFVALNNGEFSEEQRKEMALQIYHVVLYFPRFLSAILTNMSDYRMRMPLVENLFEEHGKMNEKYVHSETYKEFLKGIGVSEKEIMESEPSIPVIAYNRGLTDLCLHYHYLEGLAALGVIEEIVARVSPLVGQIAKSNYGSENKSLIHFTDHEVLDVQHANEIYEVVALNYEGDQKQMIERGLQFGMYYHSRMYTDILENVH</sequence>
<proteinExistence type="predicted"/>
<dbReference type="PANTHER" id="PTHR40279">
    <property type="entry name" value="PQQC-LIKE PROTEIN"/>
    <property type="match status" value="1"/>
</dbReference>
<accession>A0A4S3PMW1</accession>
<dbReference type="RefSeq" id="WP_136380803.1">
    <property type="nucleotide sequence ID" value="NZ_SLUB01000038.1"/>
</dbReference>
<evidence type="ECO:0000256" key="1">
    <source>
        <dbReference type="ARBA" id="ARBA00023002"/>
    </source>
</evidence>
<dbReference type="SUPFAM" id="SSF48613">
    <property type="entry name" value="Heme oxygenase-like"/>
    <property type="match status" value="1"/>
</dbReference>
<dbReference type="Proteomes" id="UP000306477">
    <property type="component" value="Unassembled WGS sequence"/>
</dbReference>
<dbReference type="OrthoDB" id="277294at2"/>